<keyword evidence="2 5" id="KW-0812">Transmembrane</keyword>
<feature type="transmembrane region" description="Helical" evidence="5">
    <location>
        <begin position="95"/>
        <end position="112"/>
    </location>
</feature>
<evidence type="ECO:0000256" key="2">
    <source>
        <dbReference type="ARBA" id="ARBA00022692"/>
    </source>
</evidence>
<dbReference type="Pfam" id="PF04932">
    <property type="entry name" value="Wzy_C"/>
    <property type="match status" value="1"/>
</dbReference>
<dbReference type="InterPro" id="IPR051533">
    <property type="entry name" value="WaaL-like"/>
</dbReference>
<proteinExistence type="predicted"/>
<evidence type="ECO:0000256" key="5">
    <source>
        <dbReference type="SAM" id="Phobius"/>
    </source>
</evidence>
<feature type="domain" description="O-antigen ligase-related" evidence="6">
    <location>
        <begin position="217"/>
        <end position="353"/>
    </location>
</feature>
<dbReference type="EMBL" id="CP066786">
    <property type="protein sequence ID" value="QQM32437.1"/>
    <property type="molecule type" value="Genomic_DNA"/>
</dbReference>
<evidence type="ECO:0000256" key="1">
    <source>
        <dbReference type="ARBA" id="ARBA00004141"/>
    </source>
</evidence>
<dbReference type="InterPro" id="IPR007016">
    <property type="entry name" value="O-antigen_ligase-rel_domated"/>
</dbReference>
<dbReference type="AlphaFoldDB" id="A0A7T7HNJ3"/>
<dbReference type="KEGG" id="mlut:JET14_09990"/>
<comment type="subcellular location">
    <subcellularLocation>
        <location evidence="1">Membrane</location>
        <topology evidence="1">Multi-pass membrane protein</topology>
    </subcellularLocation>
</comment>
<keyword evidence="3 5" id="KW-1133">Transmembrane helix</keyword>
<feature type="transmembrane region" description="Helical" evidence="5">
    <location>
        <begin position="63"/>
        <end position="83"/>
    </location>
</feature>
<sequence>MSKSFASTLPSTSERRKRVAWGEYAVICFLIVLITQPYSKFIFGNNWIEVGRGEIVDTDYRTVMISRISTIIVILGLVLVSAAARTDTRRISRALKIWLPFLCYITFTLLWRHDFQTIFRYVNFVAVIVAVVIYVSLPGRGDRFLHSYFVVTIGMLTFSLLLMVVGSKLVYFYNGYDFQYTALTEQKGLLAFYASTTTIYSFIKYTQKQNKYFYLFCLVVSLINLILSTTVTYYFATLVAIFAIGRFKLVGYAFLFLAVTLPFFFEVFSSFFQLIGKDVTLTGRVYLWRYTLEHSQGFWAIFGHGTAYVSETPGWKYMMQQYFPTGAFAIPHSHNLWVETIYKYGIIGFFILLYIFVRAASARRPKGYKNGVIFKSFFIVYIVSSAANVLFYQTAMQGILFMVLVTQLSLFSSERFRRDLESV</sequence>
<keyword evidence="7" id="KW-0436">Ligase</keyword>
<feature type="transmembrane region" description="Helical" evidence="5">
    <location>
        <begin position="149"/>
        <end position="173"/>
    </location>
</feature>
<evidence type="ECO:0000313" key="8">
    <source>
        <dbReference type="Proteomes" id="UP000596083"/>
    </source>
</evidence>
<feature type="transmembrane region" description="Helical" evidence="5">
    <location>
        <begin position="118"/>
        <end position="137"/>
    </location>
</feature>
<feature type="transmembrane region" description="Helical" evidence="5">
    <location>
        <begin position="212"/>
        <end position="245"/>
    </location>
</feature>
<dbReference type="GO" id="GO:0016020">
    <property type="term" value="C:membrane"/>
    <property type="evidence" value="ECO:0007669"/>
    <property type="project" value="UniProtKB-SubCell"/>
</dbReference>
<dbReference type="RefSeq" id="WP_200337879.1">
    <property type="nucleotide sequence ID" value="NZ_CP066786.1"/>
</dbReference>
<dbReference type="Proteomes" id="UP000596083">
    <property type="component" value="Chromosome"/>
</dbReference>
<dbReference type="PANTHER" id="PTHR37422">
    <property type="entry name" value="TEICHURONIC ACID BIOSYNTHESIS PROTEIN TUAE"/>
    <property type="match status" value="1"/>
</dbReference>
<gene>
    <name evidence="7" type="ORF">JET14_09990</name>
</gene>
<evidence type="ECO:0000313" key="7">
    <source>
        <dbReference type="EMBL" id="QQM32437.1"/>
    </source>
</evidence>
<organism evidence="7 8">
    <name type="scientific">Martelella lutilitoris</name>
    <dbReference type="NCBI Taxonomy" id="2583532"/>
    <lineage>
        <taxon>Bacteria</taxon>
        <taxon>Pseudomonadati</taxon>
        <taxon>Pseudomonadota</taxon>
        <taxon>Alphaproteobacteria</taxon>
        <taxon>Hyphomicrobiales</taxon>
        <taxon>Aurantimonadaceae</taxon>
        <taxon>Martelella</taxon>
    </lineage>
</organism>
<protein>
    <submittedName>
        <fullName evidence="7">O-antigen ligase family protein</fullName>
    </submittedName>
</protein>
<feature type="transmembrane region" description="Helical" evidence="5">
    <location>
        <begin position="252"/>
        <end position="275"/>
    </location>
</feature>
<feature type="transmembrane region" description="Helical" evidence="5">
    <location>
        <begin position="372"/>
        <end position="392"/>
    </location>
</feature>
<name>A0A7T7HNJ3_9HYPH</name>
<feature type="transmembrane region" description="Helical" evidence="5">
    <location>
        <begin position="21"/>
        <end position="43"/>
    </location>
</feature>
<dbReference type="PANTHER" id="PTHR37422:SF13">
    <property type="entry name" value="LIPOPOLYSACCHARIDE BIOSYNTHESIS PROTEIN PA4999-RELATED"/>
    <property type="match status" value="1"/>
</dbReference>
<dbReference type="GO" id="GO:0016874">
    <property type="term" value="F:ligase activity"/>
    <property type="evidence" value="ECO:0007669"/>
    <property type="project" value="UniProtKB-KW"/>
</dbReference>
<reference evidence="7 8" key="1">
    <citation type="submission" date="2020-12" db="EMBL/GenBank/DDBJ databases">
        <authorList>
            <person name="Zheng R.K."/>
            <person name="Sun C.M."/>
        </authorList>
    </citation>
    <scope>NUCLEOTIDE SEQUENCE [LARGE SCALE GENOMIC DNA]</scope>
    <source>
        <strain evidence="7 8">ZRK001</strain>
    </source>
</reference>
<evidence type="ECO:0000259" key="6">
    <source>
        <dbReference type="Pfam" id="PF04932"/>
    </source>
</evidence>
<accession>A0A7T7HNJ3</accession>
<evidence type="ECO:0000256" key="4">
    <source>
        <dbReference type="ARBA" id="ARBA00023136"/>
    </source>
</evidence>
<feature type="transmembrane region" description="Helical" evidence="5">
    <location>
        <begin position="341"/>
        <end position="360"/>
    </location>
</feature>
<keyword evidence="4 5" id="KW-0472">Membrane</keyword>
<evidence type="ECO:0000256" key="3">
    <source>
        <dbReference type="ARBA" id="ARBA00022989"/>
    </source>
</evidence>